<comment type="caution">
    <text evidence="4">The sequence shown here is derived from an EMBL/GenBank/DDBJ whole genome shotgun (WGS) entry which is preliminary data.</text>
</comment>
<dbReference type="EMBL" id="CAKAEH010001068">
    <property type="protein sequence ID" value="CAG9532815.1"/>
    <property type="molecule type" value="Genomic_DNA"/>
</dbReference>
<reference evidence="4" key="1">
    <citation type="submission" date="2021-09" db="EMBL/GenBank/DDBJ databases">
        <authorList>
            <consortium name="Pathogen Informatics"/>
        </authorList>
    </citation>
    <scope>NUCLEOTIDE SEQUENCE</scope>
</reference>
<evidence type="ECO:0000256" key="1">
    <source>
        <dbReference type="SAM" id="MobiDB-lite"/>
    </source>
</evidence>
<keyword evidence="2" id="KW-1133">Transmembrane helix</keyword>
<proteinExistence type="predicted"/>
<feature type="region of interest" description="Disordered" evidence="1">
    <location>
        <begin position="239"/>
        <end position="282"/>
    </location>
</feature>
<dbReference type="Proteomes" id="UP000746747">
    <property type="component" value="Unassembled WGS sequence"/>
</dbReference>
<dbReference type="AlphaFoldDB" id="A0A8J2LQG6"/>
<keyword evidence="3" id="KW-0732">Signal</keyword>
<accession>A0A8J2LQG6</accession>
<feature type="chain" id="PRO_5035285604" evidence="3">
    <location>
        <begin position="20"/>
        <end position="282"/>
    </location>
</feature>
<dbReference type="OrthoDB" id="5875012at2759"/>
<protein>
    <submittedName>
        <fullName evidence="4">Uncharacterized protein</fullName>
    </submittedName>
</protein>
<keyword evidence="5" id="KW-1185">Reference proteome</keyword>
<evidence type="ECO:0000313" key="5">
    <source>
        <dbReference type="Proteomes" id="UP000746747"/>
    </source>
</evidence>
<organism evidence="4 5">
    <name type="scientific">Cercopithifilaria johnstoni</name>
    <dbReference type="NCBI Taxonomy" id="2874296"/>
    <lineage>
        <taxon>Eukaryota</taxon>
        <taxon>Metazoa</taxon>
        <taxon>Ecdysozoa</taxon>
        <taxon>Nematoda</taxon>
        <taxon>Chromadorea</taxon>
        <taxon>Rhabditida</taxon>
        <taxon>Spirurina</taxon>
        <taxon>Spiruromorpha</taxon>
        <taxon>Filarioidea</taxon>
        <taxon>Onchocercidae</taxon>
        <taxon>Cercopithifilaria</taxon>
    </lineage>
</organism>
<keyword evidence="2" id="KW-0472">Membrane</keyword>
<evidence type="ECO:0000313" key="4">
    <source>
        <dbReference type="EMBL" id="CAG9532815.1"/>
    </source>
</evidence>
<name>A0A8J2LQG6_9BILA</name>
<evidence type="ECO:0000256" key="3">
    <source>
        <dbReference type="SAM" id="SignalP"/>
    </source>
</evidence>
<sequence length="282" mass="31170">MVSWLLFVVILNVIQSSLSISSLSYHPDYSKLSTPNFIIIIGALINLTITLLVIIILFITRPKAIMEEEDEQILQISLKKKQLDKLSLVEKTQESENVWEFFSIQMSATSTDSKTAEEPTSTYIIDNDDYFKAMPELPSYMTHIEGGQPIVFHFVENKPEKAILPVYIMKDELMPPTTYLKSSRSEVEKSGGPLTKINEIRTARSLSAEKGSVMTAPSITKDIDIGKYTAQTKSLTVNAREESETAAASLTKSIDKENKATGNSPSSPKSSSSTSSPTTSTE</sequence>
<keyword evidence="2" id="KW-0812">Transmembrane</keyword>
<feature type="compositionally biased region" description="Low complexity" evidence="1">
    <location>
        <begin position="264"/>
        <end position="282"/>
    </location>
</feature>
<evidence type="ECO:0000256" key="2">
    <source>
        <dbReference type="SAM" id="Phobius"/>
    </source>
</evidence>
<feature type="transmembrane region" description="Helical" evidence="2">
    <location>
        <begin position="35"/>
        <end position="59"/>
    </location>
</feature>
<feature type="signal peptide" evidence="3">
    <location>
        <begin position="1"/>
        <end position="19"/>
    </location>
</feature>
<gene>
    <name evidence="4" type="ORF">CJOHNSTONI_LOCUS3094</name>
</gene>